<organism evidence="1 2">
    <name type="scientific">Postechiella marina</name>
    <dbReference type="NCBI Taxonomy" id="943941"/>
    <lineage>
        <taxon>Bacteria</taxon>
        <taxon>Pseudomonadati</taxon>
        <taxon>Bacteroidota</taxon>
        <taxon>Flavobacteriia</taxon>
        <taxon>Flavobacteriales</taxon>
        <taxon>Flavobacteriaceae</taxon>
        <taxon>Postechiella</taxon>
    </lineage>
</organism>
<accession>A0ABP8C5P0</accession>
<dbReference type="RefSeq" id="WP_344787158.1">
    <property type="nucleotide sequence ID" value="NZ_BAABCA010000002.1"/>
</dbReference>
<comment type="caution">
    <text evidence="1">The sequence shown here is derived from an EMBL/GenBank/DDBJ whole genome shotgun (WGS) entry which is preliminary data.</text>
</comment>
<dbReference type="EMBL" id="BAABCA010000002">
    <property type="protein sequence ID" value="GAA4233718.1"/>
    <property type="molecule type" value="Genomic_DNA"/>
</dbReference>
<gene>
    <name evidence="1" type="ORF">GCM10022291_11470</name>
</gene>
<keyword evidence="2" id="KW-1185">Reference proteome</keyword>
<protein>
    <submittedName>
        <fullName evidence="1">Uncharacterized protein</fullName>
    </submittedName>
</protein>
<proteinExistence type="predicted"/>
<sequence>MEDINTIYYNDLGIAFKWKRCAAKDFNKIQLVFKNTGLFLTQKELIQFSKNIEQTFSKIKANHSKLNNDIYSLFLLEAPNAHISFTMTFSELKKIQDLITKTLFLLGLNSILKKQNVKHN</sequence>
<dbReference type="Proteomes" id="UP001501496">
    <property type="component" value="Unassembled WGS sequence"/>
</dbReference>
<name>A0ABP8C5P0_9FLAO</name>
<reference evidence="2" key="1">
    <citation type="journal article" date="2019" name="Int. J. Syst. Evol. Microbiol.">
        <title>The Global Catalogue of Microorganisms (GCM) 10K type strain sequencing project: providing services to taxonomists for standard genome sequencing and annotation.</title>
        <authorList>
            <consortium name="The Broad Institute Genomics Platform"/>
            <consortium name="The Broad Institute Genome Sequencing Center for Infectious Disease"/>
            <person name="Wu L."/>
            <person name="Ma J."/>
        </authorList>
    </citation>
    <scope>NUCLEOTIDE SEQUENCE [LARGE SCALE GENOMIC DNA]</scope>
    <source>
        <strain evidence="2">JCM 17630</strain>
    </source>
</reference>
<evidence type="ECO:0000313" key="2">
    <source>
        <dbReference type="Proteomes" id="UP001501496"/>
    </source>
</evidence>
<evidence type="ECO:0000313" key="1">
    <source>
        <dbReference type="EMBL" id="GAA4233718.1"/>
    </source>
</evidence>